<evidence type="ECO:0000256" key="5">
    <source>
        <dbReference type="ARBA" id="ARBA00022692"/>
    </source>
</evidence>
<organism evidence="17 18">
    <name type="scientific">Microvirga arabica</name>
    <dbReference type="NCBI Taxonomy" id="1128671"/>
    <lineage>
        <taxon>Bacteria</taxon>
        <taxon>Pseudomonadati</taxon>
        <taxon>Pseudomonadota</taxon>
        <taxon>Alphaproteobacteria</taxon>
        <taxon>Hyphomicrobiales</taxon>
        <taxon>Methylobacteriaceae</taxon>
        <taxon>Microvirga</taxon>
    </lineage>
</organism>
<comment type="subcellular location">
    <subcellularLocation>
        <location evidence="1 11">Cell outer membrane</location>
        <topology evidence="1 11">Multi-pass membrane protein</topology>
    </subcellularLocation>
</comment>
<proteinExistence type="inferred from homology"/>
<feature type="region of interest" description="Disordered" evidence="13">
    <location>
        <begin position="291"/>
        <end position="311"/>
    </location>
</feature>
<keyword evidence="10 11" id="KW-0998">Cell outer membrane</keyword>
<dbReference type="NCBIfam" id="TIGR01785">
    <property type="entry name" value="TonB-hemin"/>
    <property type="match status" value="1"/>
</dbReference>
<feature type="region of interest" description="Disordered" evidence="13">
    <location>
        <begin position="78"/>
        <end position="108"/>
    </location>
</feature>
<evidence type="ECO:0000256" key="6">
    <source>
        <dbReference type="ARBA" id="ARBA00022729"/>
    </source>
</evidence>
<dbReference type="PANTHER" id="PTHR30069">
    <property type="entry name" value="TONB-DEPENDENT OUTER MEMBRANE RECEPTOR"/>
    <property type="match status" value="1"/>
</dbReference>
<dbReference type="InterPro" id="IPR000531">
    <property type="entry name" value="Beta-barrel_TonB"/>
</dbReference>
<dbReference type="CDD" id="cd01347">
    <property type="entry name" value="ligand_gated_channel"/>
    <property type="match status" value="1"/>
</dbReference>
<dbReference type="Proteomes" id="UP001593940">
    <property type="component" value="Unassembled WGS sequence"/>
</dbReference>
<dbReference type="RefSeq" id="WP_377029971.1">
    <property type="nucleotide sequence ID" value="NZ_JBHOMY010000031.1"/>
</dbReference>
<evidence type="ECO:0000256" key="7">
    <source>
        <dbReference type="ARBA" id="ARBA00023077"/>
    </source>
</evidence>
<evidence type="ECO:0000256" key="12">
    <source>
        <dbReference type="RuleBase" id="RU003357"/>
    </source>
</evidence>
<dbReference type="EMBL" id="JBHOMY010000031">
    <property type="protein sequence ID" value="MFC1457751.1"/>
    <property type="molecule type" value="Genomic_DNA"/>
</dbReference>
<feature type="compositionally biased region" description="Polar residues" evidence="13">
    <location>
        <begin position="78"/>
        <end position="88"/>
    </location>
</feature>
<dbReference type="InterPro" id="IPR039426">
    <property type="entry name" value="TonB-dep_rcpt-like"/>
</dbReference>
<feature type="chain" id="PRO_5046555635" evidence="14">
    <location>
        <begin position="36"/>
        <end position="757"/>
    </location>
</feature>
<dbReference type="InterPro" id="IPR037066">
    <property type="entry name" value="Plug_dom_sf"/>
</dbReference>
<comment type="caution">
    <text evidence="17">The sequence shown here is derived from an EMBL/GenBank/DDBJ whole genome shotgun (WGS) entry which is preliminary data.</text>
</comment>
<evidence type="ECO:0000256" key="10">
    <source>
        <dbReference type="ARBA" id="ARBA00023237"/>
    </source>
</evidence>
<protein>
    <submittedName>
        <fullName evidence="17">TonB-dependent hemoglobin/transferrin/lactoferrin family receptor</fullName>
    </submittedName>
</protein>
<dbReference type="InterPro" id="IPR011276">
    <property type="entry name" value="TonB_haem/Hb_rcpt"/>
</dbReference>
<evidence type="ECO:0000256" key="14">
    <source>
        <dbReference type="SAM" id="SignalP"/>
    </source>
</evidence>
<evidence type="ECO:0000256" key="8">
    <source>
        <dbReference type="ARBA" id="ARBA00023136"/>
    </source>
</evidence>
<dbReference type="NCBIfam" id="TIGR01786">
    <property type="entry name" value="TonB-hemlactrns"/>
    <property type="match status" value="1"/>
</dbReference>
<dbReference type="InterPro" id="IPR036942">
    <property type="entry name" value="Beta-barrel_TonB_sf"/>
</dbReference>
<feature type="signal peptide" evidence="14">
    <location>
        <begin position="1"/>
        <end position="35"/>
    </location>
</feature>
<dbReference type="InterPro" id="IPR012910">
    <property type="entry name" value="Plug_dom"/>
</dbReference>
<keyword evidence="18" id="KW-1185">Reference proteome</keyword>
<evidence type="ECO:0000256" key="13">
    <source>
        <dbReference type="SAM" id="MobiDB-lite"/>
    </source>
</evidence>
<evidence type="ECO:0000256" key="1">
    <source>
        <dbReference type="ARBA" id="ARBA00004571"/>
    </source>
</evidence>
<dbReference type="PANTHER" id="PTHR30069:SF29">
    <property type="entry name" value="HEMOGLOBIN AND HEMOGLOBIN-HAPTOGLOBIN-BINDING PROTEIN 1-RELATED"/>
    <property type="match status" value="1"/>
</dbReference>
<evidence type="ECO:0000259" key="16">
    <source>
        <dbReference type="Pfam" id="PF07715"/>
    </source>
</evidence>
<evidence type="ECO:0000256" key="4">
    <source>
        <dbReference type="ARBA" id="ARBA00022452"/>
    </source>
</evidence>
<reference evidence="17 18" key="1">
    <citation type="submission" date="2024-09" db="EMBL/GenBank/DDBJ databases">
        <title>Nodulacao em especies de Leguminosae Basais da Amazonia e Caracterizacao dos Rizobios e Bacterias Associadas aos Nodulos.</title>
        <authorList>
            <person name="Jambeiro I.C.A."/>
            <person name="Lopes I.S."/>
            <person name="Aguiar E.R.G.R."/>
            <person name="Santos A.F.J."/>
            <person name="Dos Santos J.M.F."/>
            <person name="Gross E."/>
        </authorList>
    </citation>
    <scope>NUCLEOTIDE SEQUENCE [LARGE SCALE GENOMIC DNA]</scope>
    <source>
        <strain evidence="17 18">BRUESC1165</strain>
    </source>
</reference>
<dbReference type="Pfam" id="PF07715">
    <property type="entry name" value="Plug"/>
    <property type="match status" value="1"/>
</dbReference>
<comment type="similarity">
    <text evidence="2 11 12">Belongs to the TonB-dependent receptor family.</text>
</comment>
<feature type="domain" description="TonB-dependent receptor plug" evidence="16">
    <location>
        <begin position="66"/>
        <end position="177"/>
    </location>
</feature>
<keyword evidence="6 14" id="KW-0732">Signal</keyword>
<keyword evidence="8 11" id="KW-0472">Membrane</keyword>
<dbReference type="Pfam" id="PF00593">
    <property type="entry name" value="TonB_dep_Rec_b-barrel"/>
    <property type="match status" value="1"/>
</dbReference>
<feature type="domain" description="TonB-dependent receptor-like beta-barrel" evidence="15">
    <location>
        <begin position="267"/>
        <end position="718"/>
    </location>
</feature>
<evidence type="ECO:0000313" key="17">
    <source>
        <dbReference type="EMBL" id="MFC1457751.1"/>
    </source>
</evidence>
<keyword evidence="9 17" id="KW-0675">Receptor</keyword>
<evidence type="ECO:0000256" key="2">
    <source>
        <dbReference type="ARBA" id="ARBA00009810"/>
    </source>
</evidence>
<evidence type="ECO:0000259" key="15">
    <source>
        <dbReference type="Pfam" id="PF00593"/>
    </source>
</evidence>
<keyword evidence="4 11" id="KW-1134">Transmembrane beta strand</keyword>
<dbReference type="PROSITE" id="PS52016">
    <property type="entry name" value="TONB_DEPENDENT_REC_3"/>
    <property type="match status" value="1"/>
</dbReference>
<keyword evidence="7 12" id="KW-0798">TonB box</keyword>
<gene>
    <name evidence="17" type="ORF">ACETIH_13655</name>
</gene>
<keyword evidence="3 11" id="KW-0813">Transport</keyword>
<evidence type="ECO:0000256" key="3">
    <source>
        <dbReference type="ARBA" id="ARBA00022448"/>
    </source>
</evidence>
<dbReference type="InterPro" id="IPR010949">
    <property type="entry name" value="TonB_Hb/transfer/lactofer_rcpt"/>
</dbReference>
<evidence type="ECO:0000256" key="9">
    <source>
        <dbReference type="ARBA" id="ARBA00023170"/>
    </source>
</evidence>
<evidence type="ECO:0000256" key="11">
    <source>
        <dbReference type="PROSITE-ProRule" id="PRU01360"/>
    </source>
</evidence>
<name>A0ABV6Y902_9HYPH</name>
<keyword evidence="5 11" id="KW-0812">Transmembrane</keyword>
<dbReference type="Gene3D" id="2.40.170.20">
    <property type="entry name" value="TonB-dependent receptor, beta-barrel domain"/>
    <property type="match status" value="1"/>
</dbReference>
<accession>A0ABV6Y902</accession>
<evidence type="ECO:0000313" key="18">
    <source>
        <dbReference type="Proteomes" id="UP001593940"/>
    </source>
</evidence>
<sequence>MITFLREGLRASTSPLALLVLAPLAGTTLITGAQAQAQGQAPTPEAPLFTTLDAITVTAERAPTSVYDSPATVSVTAQQEIDQRSINSPRDLAREEPGVSVGNQPSRGGATNYVIRGIGENRVRVQVDGVKIPDFPETNIGAGTYTRDFVDFDSLKQVEIIRGPSSALYGSDAIGGVVSYVTKDPSDYLNLVGKDWYLSAKTGYDTEDRSFLQTYTGAWRFGPWESLILYTHRQGHEVRPNLDDDSTLRPNPQDFSADNVLAKLLYNAGDWGQFKLTGEFLRKEVGTELLSDRSNTPGGGGMPFSRVFDSDADDTTTRPRLSFDWTLPVTWSVADTVRTSVYWTKVDREEKTLQQRGTSFTGPPAEPNRIRFSDFGFNQEIYGAEVQFSGTRQWGEWEHSFIYGASVDSTTTSRPRNRIERNLDTGVETPTISGETFPNKNFPDTETVQAGLYVQDTARYGRLRIIPAIRFDTYHLDPNPDADFDRSNQRDFGVEEQNELAVSPKFGITYDLTDQLRVFSQYARGFRAPPYDTANFGFSNPVFFYEILPNGNLKPETSDGFEVGLRGRFDNGSSFQVSGFYNLYNDFIETVTVGTSPAGLTQFQYQNLSNVRIWGVEAKGDWRLTPNWSIFGALAYAQGEDEETGLPIDSVDPFTAHAGIRYQHEAGWGAEVRARGAAGKNRVSDATYFRPDSYVTMDALVFYDPTPNLSLNLSAYNLLDAEYHNAQDVAGVLATNRNLDLLRASGRTFALNATIRW</sequence>
<dbReference type="Gene3D" id="2.170.130.10">
    <property type="entry name" value="TonB-dependent receptor, plug domain"/>
    <property type="match status" value="1"/>
</dbReference>
<dbReference type="SUPFAM" id="SSF56935">
    <property type="entry name" value="Porins"/>
    <property type="match status" value="1"/>
</dbReference>